<dbReference type="Pfam" id="PF18803">
    <property type="entry name" value="CxC2"/>
    <property type="match status" value="1"/>
</dbReference>
<evidence type="ECO:0000313" key="3">
    <source>
        <dbReference type="EMBL" id="KIJ90114.1"/>
    </source>
</evidence>
<dbReference type="AlphaFoldDB" id="A0A0C9WGV7"/>
<feature type="non-terminal residue" evidence="3">
    <location>
        <position position="591"/>
    </location>
</feature>
<feature type="domain" description="CxC2-like cysteine cluster KDZ transposase-associated" evidence="2">
    <location>
        <begin position="12"/>
        <end position="117"/>
    </location>
</feature>
<dbReference type="OrthoDB" id="3261436at2759"/>
<proteinExistence type="predicted"/>
<name>A0A0C9WGV7_9AGAR</name>
<reference evidence="4" key="2">
    <citation type="submission" date="2015-01" db="EMBL/GenBank/DDBJ databases">
        <title>Evolutionary Origins and Diversification of the Mycorrhizal Mutualists.</title>
        <authorList>
            <consortium name="DOE Joint Genome Institute"/>
            <consortium name="Mycorrhizal Genomics Consortium"/>
            <person name="Kohler A."/>
            <person name="Kuo A."/>
            <person name="Nagy L.G."/>
            <person name="Floudas D."/>
            <person name="Copeland A."/>
            <person name="Barry K.W."/>
            <person name="Cichocki N."/>
            <person name="Veneault-Fourrey C."/>
            <person name="LaButti K."/>
            <person name="Lindquist E.A."/>
            <person name="Lipzen A."/>
            <person name="Lundell T."/>
            <person name="Morin E."/>
            <person name="Murat C."/>
            <person name="Riley R."/>
            <person name="Ohm R."/>
            <person name="Sun H."/>
            <person name="Tunlid A."/>
            <person name="Henrissat B."/>
            <person name="Grigoriev I.V."/>
            <person name="Hibbett D.S."/>
            <person name="Martin F."/>
        </authorList>
    </citation>
    <scope>NUCLEOTIDE SEQUENCE [LARGE SCALE GENOMIC DNA]</scope>
    <source>
        <strain evidence="4">LaAM-08-1</strain>
    </source>
</reference>
<evidence type="ECO:0000313" key="4">
    <source>
        <dbReference type="Proteomes" id="UP000054477"/>
    </source>
</evidence>
<dbReference type="HOGENOM" id="CLU_003703_13_0_1"/>
<dbReference type="STRING" id="1095629.A0A0C9WGV7"/>
<feature type="compositionally biased region" description="Basic and acidic residues" evidence="1">
    <location>
        <begin position="569"/>
        <end position="584"/>
    </location>
</feature>
<evidence type="ECO:0000256" key="1">
    <source>
        <dbReference type="SAM" id="MobiDB-lite"/>
    </source>
</evidence>
<organism evidence="3 4">
    <name type="scientific">Laccaria amethystina LaAM-08-1</name>
    <dbReference type="NCBI Taxonomy" id="1095629"/>
    <lineage>
        <taxon>Eukaryota</taxon>
        <taxon>Fungi</taxon>
        <taxon>Dikarya</taxon>
        <taxon>Basidiomycota</taxon>
        <taxon>Agaricomycotina</taxon>
        <taxon>Agaricomycetes</taxon>
        <taxon>Agaricomycetidae</taxon>
        <taxon>Agaricales</taxon>
        <taxon>Agaricineae</taxon>
        <taxon>Hydnangiaceae</taxon>
        <taxon>Laccaria</taxon>
    </lineage>
</organism>
<protein>
    <recommendedName>
        <fullName evidence="2">CxC2-like cysteine cluster KDZ transposase-associated domain-containing protein</fullName>
    </recommendedName>
</protein>
<accession>A0A0C9WGV7</accession>
<dbReference type="InterPro" id="IPR041457">
    <property type="entry name" value="CxC2_KDZ-assoc"/>
</dbReference>
<evidence type="ECO:0000259" key="2">
    <source>
        <dbReference type="Pfam" id="PF18803"/>
    </source>
</evidence>
<reference evidence="3 4" key="1">
    <citation type="submission" date="2014-04" db="EMBL/GenBank/DDBJ databases">
        <authorList>
            <consortium name="DOE Joint Genome Institute"/>
            <person name="Kuo A."/>
            <person name="Kohler A."/>
            <person name="Nagy L.G."/>
            <person name="Floudas D."/>
            <person name="Copeland A."/>
            <person name="Barry K.W."/>
            <person name="Cichocki N."/>
            <person name="Veneault-Fourrey C."/>
            <person name="LaButti K."/>
            <person name="Lindquist E.A."/>
            <person name="Lipzen A."/>
            <person name="Lundell T."/>
            <person name="Morin E."/>
            <person name="Murat C."/>
            <person name="Sun H."/>
            <person name="Tunlid A."/>
            <person name="Henrissat B."/>
            <person name="Grigoriev I.V."/>
            <person name="Hibbett D.S."/>
            <person name="Martin F."/>
            <person name="Nordberg H.P."/>
            <person name="Cantor M.N."/>
            <person name="Hua S.X."/>
        </authorList>
    </citation>
    <scope>NUCLEOTIDE SEQUENCE [LARGE SCALE GENOMIC DNA]</scope>
    <source>
        <strain evidence="3 4">LaAM-08-1</strain>
    </source>
</reference>
<dbReference type="Proteomes" id="UP000054477">
    <property type="component" value="Unassembled WGS sequence"/>
</dbReference>
<dbReference type="InterPro" id="IPR040521">
    <property type="entry name" value="KDZ"/>
</dbReference>
<feature type="region of interest" description="Disordered" evidence="1">
    <location>
        <begin position="569"/>
        <end position="591"/>
    </location>
</feature>
<dbReference type="Pfam" id="PF18758">
    <property type="entry name" value="KDZ"/>
    <property type="match status" value="1"/>
</dbReference>
<sequence>RWNGKCFDKESLQNLGYRYQLGHSGAPCPSPHPGPKNFIVFDITGPHFVTIDYCHCCDEPLSTWNQLLREKWFPATLTRPQTTFTFDCLETFHELTLQGKTNLYDYYHTLLRRSDNANLSNPIYRYPEFHRVFRMWRNLMALKRGGRGHDPGGIDATANGELMVECPACPHPTRNLPEGWEKAGPLLFLYALYIAVDGNFKLKGKQRYLKDVELMPGWGAYVPEEEYQSHISEHVDEVEINTCESQHDALVRAGTNPLAPSVREMGPAARHDTLNDHWGGWNFCKIVGFRTLFLRRFNDAYKMSAKHTDVFNQLSATFPPATVKKWESKITAWEANPKARNPYAEPEGATTLQDVRLALAKEEAAQVALGNLPRHKMSLSAFLIAGFELEDAQYLIRRQVSQTKGLKTSKQLADLQDKRNALLRLLQNWREAQLVYTPQVVSLLSRVQPPDTTSSTTSSSLLPETLPENIPLFLPSSLPAHMRALPELKEVCQLERRLREPQADDALAEGLWLFNRLNISGTGNRPNTRMITLYKRFSNKTDRAAERYKSAWRSLSALDPGGSWSTRFRELKKEHISGPGRDPEDASTMNS</sequence>
<gene>
    <name evidence="3" type="ORF">K443DRAFT_126586</name>
</gene>
<dbReference type="EMBL" id="KN839282">
    <property type="protein sequence ID" value="KIJ90114.1"/>
    <property type="molecule type" value="Genomic_DNA"/>
</dbReference>
<keyword evidence="4" id="KW-1185">Reference proteome</keyword>